<accession>A0A915JCM5</accession>
<evidence type="ECO:0000256" key="1">
    <source>
        <dbReference type="SAM" id="SignalP"/>
    </source>
</evidence>
<reference evidence="3" key="1">
    <citation type="submission" date="2022-11" db="UniProtKB">
        <authorList>
            <consortium name="WormBaseParasite"/>
        </authorList>
    </citation>
    <scope>IDENTIFICATION</scope>
</reference>
<dbReference type="AlphaFoldDB" id="A0A915JCM5"/>
<keyword evidence="1" id="KW-0732">Signal</keyword>
<keyword evidence="2" id="KW-1185">Reference proteome</keyword>
<name>A0A915JCM5_ROMCU</name>
<dbReference type="Proteomes" id="UP000887565">
    <property type="component" value="Unplaced"/>
</dbReference>
<proteinExistence type="predicted"/>
<organism evidence="2 3">
    <name type="scientific">Romanomermis culicivorax</name>
    <name type="common">Nematode worm</name>
    <dbReference type="NCBI Taxonomy" id="13658"/>
    <lineage>
        <taxon>Eukaryota</taxon>
        <taxon>Metazoa</taxon>
        <taxon>Ecdysozoa</taxon>
        <taxon>Nematoda</taxon>
        <taxon>Enoplea</taxon>
        <taxon>Dorylaimia</taxon>
        <taxon>Mermithida</taxon>
        <taxon>Mermithoidea</taxon>
        <taxon>Mermithidae</taxon>
        <taxon>Romanomermis</taxon>
    </lineage>
</organism>
<feature type="chain" id="PRO_5037610660" evidence="1">
    <location>
        <begin position="20"/>
        <end position="90"/>
    </location>
</feature>
<evidence type="ECO:0000313" key="2">
    <source>
        <dbReference type="Proteomes" id="UP000887565"/>
    </source>
</evidence>
<sequence>MNMIRFFIVKAALIFLLRRNLVPRYTFRHETVADPDSNLCNFQNGLEIYHQNVKRFVHYVNAIADGNEQSGTVLNNEMYIGGISRSELIN</sequence>
<feature type="signal peptide" evidence="1">
    <location>
        <begin position="1"/>
        <end position="19"/>
    </location>
</feature>
<dbReference type="WBParaSite" id="nRc.2.0.1.t23381-RA">
    <property type="protein sequence ID" value="nRc.2.0.1.t23381-RA"/>
    <property type="gene ID" value="nRc.2.0.1.g23381"/>
</dbReference>
<protein>
    <submittedName>
        <fullName evidence="3">Uncharacterized protein</fullName>
    </submittedName>
</protein>
<evidence type="ECO:0000313" key="3">
    <source>
        <dbReference type="WBParaSite" id="nRc.2.0.1.t23381-RA"/>
    </source>
</evidence>